<protein>
    <recommendedName>
        <fullName evidence="3">DNA phosphorothioation-associated methyltransferase</fullName>
    </recommendedName>
</protein>
<evidence type="ECO:0000313" key="1">
    <source>
        <dbReference type="EMBL" id="EDX72963.1"/>
    </source>
</evidence>
<dbReference type="Proteomes" id="UP000003835">
    <property type="component" value="Unassembled WGS sequence"/>
</dbReference>
<gene>
    <name evidence="1" type="ORF">MC7420_2581</name>
</gene>
<reference evidence="1 2" key="1">
    <citation type="submission" date="2008-07" db="EMBL/GenBank/DDBJ databases">
        <authorList>
            <person name="Tandeau de Marsac N."/>
            <person name="Ferriera S."/>
            <person name="Johnson J."/>
            <person name="Kravitz S."/>
            <person name="Beeson K."/>
            <person name="Sutton G."/>
            <person name="Rogers Y.-H."/>
            <person name="Friedman R."/>
            <person name="Frazier M."/>
            <person name="Venter J.C."/>
        </authorList>
    </citation>
    <scope>NUCLEOTIDE SEQUENCE [LARGE SCALE GENOMIC DNA]</scope>
    <source>
        <strain evidence="1 2">PCC 7420</strain>
    </source>
</reference>
<sequence length="509" mass="58311">MVAPIPDGTEIERHRAAIVRTNLSKPVRLALESAILTKDTSFFDYGCGRGSDINRLRRQDYTCTGWDPYYHGGNSLVPSDIVNLGYVINVIEKPGERRQALLKAWELTQKVLIVSAQVLIDDRSSGQIAYGDGIVTRRNTFQKYYEQEELKAYIDQVLGVDAIPVDLGIYFIFRDSTQAESFRASRFRSRTITPRIRVSVKRFEDYKDMLAPLMAFITERGRLPSPLELANTEEILEEFGTLRRAFKVILQVTEQNEWDAIADKRRHDFLVYLALAKFNGRPKFGQLDPLVQNDIRAFFGNYQQACAAADLILLSVGNPGLIANCCKRSPVGKLLPSALYVHVSALEALEAPLRLYEGCASRTVGRLEGATLVKFHINQPKISYLFYPNFDTEPHPELHTSMNIDLQDLQVTYRHYDASRNPPVLHRKETFVTPDYPLYEKFAKLTRQEEDWGLLDNTQTIGTRQGWQQCLIDNCAQLQGHRVIWRKDADPYRLKLRQAAHRQRTKRQV</sequence>
<dbReference type="InterPro" id="IPR024019">
    <property type="entry name" value="CHP04096"/>
</dbReference>
<organism evidence="1 2">
    <name type="scientific">Coleofasciculus chthonoplastes PCC 7420</name>
    <dbReference type="NCBI Taxonomy" id="118168"/>
    <lineage>
        <taxon>Bacteria</taxon>
        <taxon>Bacillati</taxon>
        <taxon>Cyanobacteriota</taxon>
        <taxon>Cyanophyceae</taxon>
        <taxon>Coleofasciculales</taxon>
        <taxon>Coleofasciculaceae</taxon>
        <taxon>Coleofasciculus</taxon>
    </lineage>
</organism>
<dbReference type="EMBL" id="DS989860">
    <property type="protein sequence ID" value="EDX72963.1"/>
    <property type="molecule type" value="Genomic_DNA"/>
</dbReference>
<dbReference type="RefSeq" id="WP_006103765.1">
    <property type="nucleotide sequence ID" value="NZ_DS989860.1"/>
</dbReference>
<keyword evidence="2" id="KW-1185">Reference proteome</keyword>
<evidence type="ECO:0008006" key="3">
    <source>
        <dbReference type="Google" id="ProtNLM"/>
    </source>
</evidence>
<dbReference type="NCBIfam" id="TIGR04096">
    <property type="entry name" value="dnd_rel_methyl"/>
    <property type="match status" value="1"/>
</dbReference>
<dbReference type="STRING" id="118168.MC7420_2581"/>
<name>B4VYC4_9CYAN</name>
<dbReference type="OrthoDB" id="224775at2"/>
<accession>B4VYC4</accession>
<dbReference type="eggNOG" id="COG0500">
    <property type="taxonomic scope" value="Bacteria"/>
</dbReference>
<dbReference type="AlphaFoldDB" id="B4VYC4"/>
<evidence type="ECO:0000313" key="2">
    <source>
        <dbReference type="Proteomes" id="UP000003835"/>
    </source>
</evidence>
<proteinExistence type="predicted"/>
<dbReference type="HOGENOM" id="CLU_012555_1_0_3"/>